<comment type="caution">
    <text evidence="3">The sequence shown here is derived from an EMBL/GenBank/DDBJ whole genome shotgun (WGS) entry which is preliminary data.</text>
</comment>
<name>A0AAD4XWN3_9MAGN</name>
<feature type="domain" description="WASH complex subunit 7 C-terminal" evidence="2">
    <location>
        <begin position="122"/>
        <end position="299"/>
    </location>
</feature>
<feature type="domain" description="WASH complex subunit 7 central" evidence="1">
    <location>
        <begin position="2"/>
        <end position="101"/>
    </location>
</feature>
<dbReference type="PANTHER" id="PTHR31409">
    <property type="entry name" value="WASH COMPLEX SUBUNIT 4"/>
    <property type="match status" value="1"/>
</dbReference>
<dbReference type="PANTHER" id="PTHR31409:SF0">
    <property type="entry name" value="WASH COMPLEX SUBUNIT 4"/>
    <property type="match status" value="1"/>
</dbReference>
<dbReference type="Proteomes" id="UP001202328">
    <property type="component" value="Unassembled WGS sequence"/>
</dbReference>
<dbReference type="EMBL" id="JAJJMB010000061">
    <property type="protein sequence ID" value="KAI3963385.1"/>
    <property type="molecule type" value="Genomic_DNA"/>
</dbReference>
<evidence type="ECO:0000313" key="3">
    <source>
        <dbReference type="EMBL" id="KAI3963385.1"/>
    </source>
</evidence>
<reference evidence="3" key="1">
    <citation type="submission" date="2022-04" db="EMBL/GenBank/DDBJ databases">
        <title>A functionally conserved STORR gene fusion in Papaver species that diverged 16.8 million years ago.</title>
        <authorList>
            <person name="Catania T."/>
        </authorList>
    </citation>
    <scope>NUCLEOTIDE SEQUENCE</scope>
    <source>
        <strain evidence="3">S-188037</strain>
    </source>
</reference>
<dbReference type="Pfam" id="PF14746">
    <property type="entry name" value="WASH-7_C"/>
    <property type="match status" value="1"/>
</dbReference>
<keyword evidence="4" id="KW-1185">Reference proteome</keyword>
<dbReference type="AlphaFoldDB" id="A0AAD4XWN3"/>
<organism evidence="3 4">
    <name type="scientific">Papaver atlanticum</name>
    <dbReference type="NCBI Taxonomy" id="357466"/>
    <lineage>
        <taxon>Eukaryota</taxon>
        <taxon>Viridiplantae</taxon>
        <taxon>Streptophyta</taxon>
        <taxon>Embryophyta</taxon>
        <taxon>Tracheophyta</taxon>
        <taxon>Spermatophyta</taxon>
        <taxon>Magnoliopsida</taxon>
        <taxon>Ranunculales</taxon>
        <taxon>Papaveraceae</taxon>
        <taxon>Papaveroideae</taxon>
        <taxon>Papaver</taxon>
    </lineage>
</organism>
<proteinExistence type="predicted"/>
<dbReference type="GO" id="GO:0007032">
    <property type="term" value="P:endosome organization"/>
    <property type="evidence" value="ECO:0007669"/>
    <property type="project" value="TreeGrafter"/>
</dbReference>
<protein>
    <submittedName>
        <fullName evidence="3">Uncharacterized protein</fullName>
    </submittedName>
</protein>
<dbReference type="GO" id="GO:0016197">
    <property type="term" value="P:endosomal transport"/>
    <property type="evidence" value="ECO:0007669"/>
    <property type="project" value="TreeGrafter"/>
</dbReference>
<gene>
    <name evidence="3" type="ORF">MKW98_022807</name>
</gene>
<dbReference type="GO" id="GO:0071203">
    <property type="term" value="C:WASH complex"/>
    <property type="evidence" value="ECO:0007669"/>
    <property type="project" value="InterPro"/>
</dbReference>
<evidence type="ECO:0000259" key="2">
    <source>
        <dbReference type="Pfam" id="PF14746"/>
    </source>
</evidence>
<dbReference type="Pfam" id="PF14744">
    <property type="entry name" value="WASH-7_mid"/>
    <property type="match status" value="1"/>
</dbReference>
<dbReference type="InterPro" id="IPR028283">
    <property type="entry name" value="WASH-7_C"/>
</dbReference>
<sequence length="305" mass="34288">MISAALNSVLNFVTQKIVVLPEFLQENFVNSISRKDLNVLKISKETTNVAMKLPFANDELRLLEQIRCTITYIGNVLGLVRVLQAGCLRYAYSESRFLRKPASIISYNEEFQKLGSIDGMVTAAKIMDTAVEITHQAEAHVNFFSSLLTTVSKGLQSSEKMPLGDFYLIIPPLIIYSLDFKINGKDKIMRRGLDIVNQIIMDDGFMMGVAFVLKVTEQEKALDGLHWFGNMSEHLHQQLLSLEESKDTEQHTGNSGLTQLKIWGKTGSPISTETKKVIDKIKNYQNELELVHCSLDIAQTIIICN</sequence>
<dbReference type="InterPro" id="IPR027307">
    <property type="entry name" value="WASH7"/>
</dbReference>
<evidence type="ECO:0000259" key="1">
    <source>
        <dbReference type="Pfam" id="PF14744"/>
    </source>
</evidence>
<accession>A0AAD4XWN3</accession>
<dbReference type="InterPro" id="IPR028282">
    <property type="entry name" value="WASH-7_central"/>
</dbReference>
<evidence type="ECO:0000313" key="4">
    <source>
        <dbReference type="Proteomes" id="UP001202328"/>
    </source>
</evidence>
<dbReference type="GO" id="GO:0005768">
    <property type="term" value="C:endosome"/>
    <property type="evidence" value="ECO:0007669"/>
    <property type="project" value="TreeGrafter"/>
</dbReference>